<proteinExistence type="predicted"/>
<comment type="caution">
    <text evidence="2">The sequence shown here is derived from an EMBL/GenBank/DDBJ whole genome shotgun (WGS) entry which is preliminary data.</text>
</comment>
<dbReference type="InterPro" id="IPR053145">
    <property type="entry name" value="AB_hydrolase_Est10"/>
</dbReference>
<dbReference type="Gene3D" id="3.40.50.1820">
    <property type="entry name" value="alpha/beta hydrolase"/>
    <property type="match status" value="1"/>
</dbReference>
<dbReference type="EMBL" id="JAWHTF010000002">
    <property type="protein sequence ID" value="MDU8885828.1"/>
    <property type="molecule type" value="Genomic_DNA"/>
</dbReference>
<accession>A0ABU3U601</accession>
<dbReference type="InterPro" id="IPR029058">
    <property type="entry name" value="AB_hydrolase_fold"/>
</dbReference>
<keyword evidence="2" id="KW-0378">Hydrolase</keyword>
<dbReference type="InterPro" id="IPR000383">
    <property type="entry name" value="Xaa-Pro-like_dom"/>
</dbReference>
<protein>
    <submittedName>
        <fullName evidence="2">Acyl-CoA thioester hydrolase/BAAT C-terminal domain-containing protein</fullName>
    </submittedName>
</protein>
<gene>
    <name evidence="2" type="ORF">RXV94_06620</name>
</gene>
<sequence length="352" mass="40458">MKRVLKSRWFLIPAALILCLLAFLKYYYSFDGRVQKVTFTSNNHEIEGAIIRPNKEGPLPAVVILHGSGGSHQEYNKMFNKLHANEFTKRGFAVLCYTKRGSGKNNVNYDHVDFNDLIGDALSAINFLKTQPDIDPNNIGIFALSESGWFSPEIAEKSGSIKFIINRVGTPLDWRKTVIHEVRKEVENHGLTEQEIEEVIVPITLRRWQFYIDASKNNSAVEKERIAINKQLKEMSTNERFSGLFAEKLPEFDAKIYAAKAQKYSYDPGPFIKRINIPMLYILGETDINIPTVETIEELEMLKESYQKDITIKTFPNTGHYMYRYDSLPIEGLYQEGYLDLIGNWAKQQVKN</sequence>
<name>A0ABU3U601_9FLAO</name>
<feature type="domain" description="Xaa-Pro dipeptidyl-peptidase-like" evidence="1">
    <location>
        <begin position="49"/>
        <end position="303"/>
    </location>
</feature>
<organism evidence="2 3">
    <name type="scientific">Gilvirhabdus luticola</name>
    <dbReference type="NCBI Taxonomy" id="3079858"/>
    <lineage>
        <taxon>Bacteria</taxon>
        <taxon>Pseudomonadati</taxon>
        <taxon>Bacteroidota</taxon>
        <taxon>Flavobacteriia</taxon>
        <taxon>Flavobacteriales</taxon>
        <taxon>Flavobacteriaceae</taxon>
        <taxon>Gilvirhabdus</taxon>
    </lineage>
</organism>
<dbReference type="PANTHER" id="PTHR43265:SF1">
    <property type="entry name" value="ESTERASE ESTD"/>
    <property type="match status" value="1"/>
</dbReference>
<evidence type="ECO:0000313" key="3">
    <source>
        <dbReference type="Proteomes" id="UP001268651"/>
    </source>
</evidence>
<reference evidence="2 3" key="1">
    <citation type="submission" date="2023-10" db="EMBL/GenBank/DDBJ databases">
        <title>Marimonas sp. nov. isolated from tidal mud flat.</title>
        <authorList>
            <person name="Jaincy N.J."/>
            <person name="Srinivasan S."/>
            <person name="Lee S.-S."/>
        </authorList>
    </citation>
    <scope>NUCLEOTIDE SEQUENCE [LARGE SCALE GENOMIC DNA]</scope>
    <source>
        <strain evidence="2 3">MJ-SS3</strain>
    </source>
</reference>
<dbReference type="RefSeq" id="WP_316661750.1">
    <property type="nucleotide sequence ID" value="NZ_JAWHTF010000002.1"/>
</dbReference>
<dbReference type="PANTHER" id="PTHR43265">
    <property type="entry name" value="ESTERASE ESTD"/>
    <property type="match status" value="1"/>
</dbReference>
<dbReference type="SUPFAM" id="SSF53474">
    <property type="entry name" value="alpha/beta-Hydrolases"/>
    <property type="match status" value="1"/>
</dbReference>
<dbReference type="Proteomes" id="UP001268651">
    <property type="component" value="Unassembled WGS sequence"/>
</dbReference>
<dbReference type="GO" id="GO:0016787">
    <property type="term" value="F:hydrolase activity"/>
    <property type="evidence" value="ECO:0007669"/>
    <property type="project" value="UniProtKB-KW"/>
</dbReference>
<evidence type="ECO:0000313" key="2">
    <source>
        <dbReference type="EMBL" id="MDU8885828.1"/>
    </source>
</evidence>
<keyword evidence="3" id="KW-1185">Reference proteome</keyword>
<dbReference type="Pfam" id="PF02129">
    <property type="entry name" value="Peptidase_S15"/>
    <property type="match status" value="1"/>
</dbReference>
<evidence type="ECO:0000259" key="1">
    <source>
        <dbReference type="Pfam" id="PF02129"/>
    </source>
</evidence>